<feature type="non-terminal residue" evidence="6">
    <location>
        <position position="694"/>
    </location>
</feature>
<accession>A0A0C9XQU3</accession>
<dbReference type="EMBL" id="KN838574">
    <property type="protein sequence ID" value="KIK03999.1"/>
    <property type="molecule type" value="Genomic_DNA"/>
</dbReference>
<dbReference type="InterPro" id="IPR009880">
    <property type="entry name" value="Glyoxal_oxidase_N"/>
</dbReference>
<evidence type="ECO:0000256" key="1">
    <source>
        <dbReference type="ARBA" id="ARBA00022729"/>
    </source>
</evidence>
<dbReference type="SUPFAM" id="SSF81296">
    <property type="entry name" value="E set domains"/>
    <property type="match status" value="1"/>
</dbReference>
<evidence type="ECO:0000259" key="4">
    <source>
        <dbReference type="Pfam" id="PF07250"/>
    </source>
</evidence>
<reference evidence="6 7" key="1">
    <citation type="submission" date="2014-04" db="EMBL/GenBank/DDBJ databases">
        <authorList>
            <consortium name="DOE Joint Genome Institute"/>
            <person name="Kuo A."/>
            <person name="Kohler A."/>
            <person name="Nagy L.G."/>
            <person name="Floudas D."/>
            <person name="Copeland A."/>
            <person name="Barry K.W."/>
            <person name="Cichocki N."/>
            <person name="Veneault-Fourrey C."/>
            <person name="LaButti K."/>
            <person name="Lindquist E.A."/>
            <person name="Lipzen A."/>
            <person name="Lundell T."/>
            <person name="Morin E."/>
            <person name="Murat C."/>
            <person name="Sun H."/>
            <person name="Tunlid A."/>
            <person name="Henrissat B."/>
            <person name="Grigoriev I.V."/>
            <person name="Hibbett D.S."/>
            <person name="Martin F."/>
            <person name="Nordberg H.P."/>
            <person name="Cantor M.N."/>
            <person name="Hua S.X."/>
        </authorList>
    </citation>
    <scope>NUCLEOTIDE SEQUENCE [LARGE SCALE GENOMIC DNA]</scope>
    <source>
        <strain evidence="6 7">LaAM-08-1</strain>
    </source>
</reference>
<protein>
    <submittedName>
        <fullName evidence="6">Copper radical oxidase</fullName>
    </submittedName>
</protein>
<keyword evidence="3" id="KW-0812">Transmembrane</keyword>
<dbReference type="Gene3D" id="2.130.10.80">
    <property type="entry name" value="Galactose oxidase/kelch, beta-propeller"/>
    <property type="match status" value="1"/>
</dbReference>
<dbReference type="Proteomes" id="UP000054477">
    <property type="component" value="Unassembled WGS sequence"/>
</dbReference>
<dbReference type="PANTHER" id="PTHR32208">
    <property type="entry name" value="SECRETED PROTEIN-RELATED"/>
    <property type="match status" value="1"/>
</dbReference>
<dbReference type="InterPro" id="IPR014756">
    <property type="entry name" value="Ig_E-set"/>
</dbReference>
<feature type="region of interest" description="Disordered" evidence="2">
    <location>
        <begin position="561"/>
        <end position="587"/>
    </location>
</feature>
<evidence type="ECO:0000259" key="5">
    <source>
        <dbReference type="Pfam" id="PF09118"/>
    </source>
</evidence>
<feature type="domain" description="Galactose oxidase-like Early set" evidence="5">
    <location>
        <begin position="438"/>
        <end position="506"/>
    </location>
</feature>
<dbReference type="InterPro" id="IPR011043">
    <property type="entry name" value="Gal_Oxase/kelch_b-propeller"/>
</dbReference>
<evidence type="ECO:0000313" key="7">
    <source>
        <dbReference type="Proteomes" id="UP000054477"/>
    </source>
</evidence>
<reference evidence="7" key="2">
    <citation type="submission" date="2015-01" db="EMBL/GenBank/DDBJ databases">
        <title>Evolutionary Origins and Diversification of the Mycorrhizal Mutualists.</title>
        <authorList>
            <consortium name="DOE Joint Genome Institute"/>
            <consortium name="Mycorrhizal Genomics Consortium"/>
            <person name="Kohler A."/>
            <person name="Kuo A."/>
            <person name="Nagy L.G."/>
            <person name="Floudas D."/>
            <person name="Copeland A."/>
            <person name="Barry K.W."/>
            <person name="Cichocki N."/>
            <person name="Veneault-Fourrey C."/>
            <person name="LaButti K."/>
            <person name="Lindquist E.A."/>
            <person name="Lipzen A."/>
            <person name="Lundell T."/>
            <person name="Morin E."/>
            <person name="Murat C."/>
            <person name="Riley R."/>
            <person name="Ohm R."/>
            <person name="Sun H."/>
            <person name="Tunlid A."/>
            <person name="Henrissat B."/>
            <person name="Grigoriev I.V."/>
            <person name="Hibbett D.S."/>
            <person name="Martin F."/>
        </authorList>
    </citation>
    <scope>NUCLEOTIDE SEQUENCE [LARGE SCALE GENOMIC DNA]</scope>
    <source>
        <strain evidence="7">LaAM-08-1</strain>
    </source>
</reference>
<dbReference type="Gene3D" id="2.60.40.10">
    <property type="entry name" value="Immunoglobulins"/>
    <property type="match status" value="1"/>
</dbReference>
<dbReference type="Pfam" id="PF09118">
    <property type="entry name" value="GO-like_E_set"/>
    <property type="match status" value="1"/>
</dbReference>
<name>A0A0C9XQU3_9AGAR</name>
<dbReference type="Pfam" id="PF07250">
    <property type="entry name" value="Glyoxal_oxid_N"/>
    <property type="match status" value="1"/>
</dbReference>
<dbReference type="InterPro" id="IPR013783">
    <property type="entry name" value="Ig-like_fold"/>
</dbReference>
<feature type="domain" description="Glyoxal oxidase N-terminal" evidence="4">
    <location>
        <begin position="293"/>
        <end position="431"/>
    </location>
</feature>
<dbReference type="InterPro" id="IPR037293">
    <property type="entry name" value="Gal_Oxidase_central_sf"/>
</dbReference>
<gene>
    <name evidence="6" type="ORF">K443DRAFT_676317</name>
</gene>
<dbReference type="SUPFAM" id="SSF50965">
    <property type="entry name" value="Galactose oxidase, central domain"/>
    <property type="match status" value="1"/>
</dbReference>
<dbReference type="AlphaFoldDB" id="A0A0C9XQU3"/>
<dbReference type="PANTHER" id="PTHR32208:SF21">
    <property type="entry name" value="LOW QUALITY PROTEIN: ALDEHYDE OXIDASE GLOX-LIKE"/>
    <property type="match status" value="1"/>
</dbReference>
<feature type="compositionally biased region" description="Low complexity" evidence="2">
    <location>
        <begin position="565"/>
        <end position="579"/>
    </location>
</feature>
<evidence type="ECO:0000256" key="2">
    <source>
        <dbReference type="SAM" id="MobiDB-lite"/>
    </source>
</evidence>
<organism evidence="6 7">
    <name type="scientific">Laccaria amethystina LaAM-08-1</name>
    <dbReference type="NCBI Taxonomy" id="1095629"/>
    <lineage>
        <taxon>Eukaryota</taxon>
        <taxon>Fungi</taxon>
        <taxon>Dikarya</taxon>
        <taxon>Basidiomycota</taxon>
        <taxon>Agaricomycotina</taxon>
        <taxon>Agaricomycetes</taxon>
        <taxon>Agaricomycetidae</taxon>
        <taxon>Agaricales</taxon>
        <taxon>Agaricineae</taxon>
        <taxon>Hydnangiaceae</taxon>
        <taxon>Laccaria</taxon>
    </lineage>
</organism>
<evidence type="ECO:0000256" key="3">
    <source>
        <dbReference type="SAM" id="Phobius"/>
    </source>
</evidence>
<keyword evidence="7" id="KW-1185">Reference proteome</keyword>
<feature type="region of interest" description="Disordered" evidence="2">
    <location>
        <begin position="668"/>
        <end position="694"/>
    </location>
</feature>
<feature type="transmembrane region" description="Helical" evidence="3">
    <location>
        <begin position="588"/>
        <end position="608"/>
    </location>
</feature>
<proteinExistence type="predicted"/>
<dbReference type="InterPro" id="IPR015202">
    <property type="entry name" value="GO-like_E_set"/>
</dbReference>
<dbReference type="STRING" id="1095629.A0A0C9XQU3"/>
<feature type="non-terminal residue" evidence="6">
    <location>
        <position position="1"/>
    </location>
</feature>
<keyword evidence="1" id="KW-0732">Signal</keyword>
<sequence length="694" mass="72711">LSAASASSPVSAITTGSLGDGGNSLIGAIMLFVGNEEKVYILDKAEMNAAVINSHPAWGAVWDINSNQTAVMDVPSNVFCASGMHLPGGSYVTFGGNNAVAPGGGLGSQVYPGGGSASWDSTLQDFDGSRSIRILNPCTSADNFVSSNCQWFDDSPLLAMQKQRWYSAAETLGDGTMVIVGGSVLGGYVNRMYLNTDPQFEQGQAESTFEFFPTKSGTPQVMQFLIKTSGLNAYAHTFFMPSGKMFLQANTSSMLWDANTNTETALPNMPNNVVRVYPASGAVAMLPLTPANNYNQPASQDCQRITPEPADGSAPVYVQDDNMIEGRTMGQFITLPDGKLLVVNGGLNGTAGYATSTLVNPDMTTMPWGMSLASGPEVANAGLQSSTIPRLYHSSAMLLPDAIAGSNPNSDVNLTTIFPTTYKIEIFYPPYFNATNHPVPSGVPDAISYGGSPFGITIPSTSYTGSSNDAADATKVVLIRGGFITHAMNMGQRYLRLNDTYTVNQNGFLTLHIAQAPLNLDPRSSMSNGTYVILGNGQVGTQSTSVASTLTDSVRLASATGGVQASTTSSATNSTGNGTKSHSSTPSVGTIVGGVVGGIALVGILAYADMAMSTPKAGVLAGDDASTSLPLHQTDYNHVWNSSSIDFSAPYRDSATWPGSSAGVSMDSCNPYTRPPMTHPMSDADPFDRHSYQQ</sequence>
<keyword evidence="3" id="KW-0472">Membrane</keyword>
<evidence type="ECO:0000313" key="6">
    <source>
        <dbReference type="EMBL" id="KIK03999.1"/>
    </source>
</evidence>
<dbReference type="HOGENOM" id="CLU_009630_3_0_1"/>
<dbReference type="OrthoDB" id="2019572at2759"/>
<keyword evidence="3" id="KW-1133">Transmembrane helix</keyword>